<dbReference type="AlphaFoldDB" id="A0A3D8VBA4"/>
<comment type="caution">
    <text evidence="3">The sequence shown here is derived from an EMBL/GenBank/DDBJ whole genome shotgun (WGS) entry which is preliminary data.</text>
</comment>
<dbReference type="InterPro" id="IPR027417">
    <property type="entry name" value="P-loop_NTPase"/>
</dbReference>
<dbReference type="InterPro" id="IPR026634">
    <property type="entry name" value="TPST-like"/>
</dbReference>
<feature type="repeat" description="TPR" evidence="2">
    <location>
        <begin position="3"/>
        <end position="36"/>
    </location>
</feature>
<dbReference type="Pfam" id="PF13181">
    <property type="entry name" value="TPR_8"/>
    <property type="match status" value="1"/>
</dbReference>
<dbReference type="GO" id="GO:0008476">
    <property type="term" value="F:protein-tyrosine sulfotransferase activity"/>
    <property type="evidence" value="ECO:0007669"/>
    <property type="project" value="InterPro"/>
</dbReference>
<dbReference type="SMART" id="SM00028">
    <property type="entry name" value="TPR"/>
    <property type="match status" value="4"/>
</dbReference>
<evidence type="ECO:0000313" key="4">
    <source>
        <dbReference type="Proteomes" id="UP000256829"/>
    </source>
</evidence>
<dbReference type="SUPFAM" id="SSF48452">
    <property type="entry name" value="TPR-like"/>
    <property type="match status" value="1"/>
</dbReference>
<name>A0A3D8VBA4_9GAMM</name>
<keyword evidence="1 3" id="KW-0808">Transferase</keyword>
<dbReference type="PANTHER" id="PTHR12788:SF10">
    <property type="entry name" value="PROTEIN-TYROSINE SULFOTRANSFERASE"/>
    <property type="match status" value="1"/>
</dbReference>
<dbReference type="Gene3D" id="3.40.50.300">
    <property type="entry name" value="P-loop containing nucleotide triphosphate hydrolases"/>
    <property type="match status" value="1"/>
</dbReference>
<dbReference type="Pfam" id="PF13469">
    <property type="entry name" value="Sulfotransfer_3"/>
    <property type="match status" value="1"/>
</dbReference>
<dbReference type="RefSeq" id="WP_115843388.1">
    <property type="nucleotide sequence ID" value="NZ_CP183976.1"/>
</dbReference>
<reference evidence="3 4" key="1">
    <citation type="submission" date="2018-08" db="EMBL/GenBank/DDBJ databases">
        <title>Lysobacter soli KCTC 22011, whole genome shotgun sequence.</title>
        <authorList>
            <person name="Zhang X."/>
            <person name="Feng G."/>
            <person name="Zhu H."/>
        </authorList>
    </citation>
    <scope>NUCLEOTIDE SEQUENCE [LARGE SCALE GENOMIC DNA]</scope>
    <source>
        <strain evidence="3 4">KCTC 22011</strain>
    </source>
</reference>
<keyword evidence="4" id="KW-1185">Reference proteome</keyword>
<protein>
    <submittedName>
        <fullName evidence="3">Sulfotransferase family protein</fullName>
    </submittedName>
</protein>
<organism evidence="3 4">
    <name type="scientific">Lysobacter soli</name>
    <dbReference type="NCBI Taxonomy" id="453783"/>
    <lineage>
        <taxon>Bacteria</taxon>
        <taxon>Pseudomonadati</taxon>
        <taxon>Pseudomonadota</taxon>
        <taxon>Gammaproteobacteria</taxon>
        <taxon>Lysobacterales</taxon>
        <taxon>Lysobacteraceae</taxon>
        <taxon>Lysobacter</taxon>
    </lineage>
</organism>
<sequence length="526" mass="59223">MNAATLWQRAETYAKQGQWAAALTAYDGVLEHDPNHVMAMLRASRMALSLGRYRDSREYAVRALAARPQGDEAVLNLARALRLFNEPALLMECLAHSRWQERRSAAWLTEVAMLVSTSGENELAMQLLDLAVQRDPRHAPARYFRGVVHMFFGQMEQAEDELEQCIAILPTYAQAHWVLSRLRKQTPEHNHVARMKALISRVPAGSESRVYLAYAVHNEAHDIGAYDESWQALEHACRTKRQLSPHDRTDARRMYEGLAKLCDAGFVAAGHAHADEPAPYRPVFVVGMHRSGSTLLEQLLGGHPDVTDGGETYSFASQMRYFADYRSRGVLDAELVRRADKVDYAALGRRFLEHTAARAKGRAVLTEKLPSNFLHLGFIARALPHARILHMVRDPVDTCFSNLRTMFSDVNTFSYDQRELAEWYGQYRGLMAHWHAVMPGRILDVRYDELVADPEGAMRRVLAFCELPWDTAATTLDRPGAVATASSPQMRGGIIKDRKAAWAPYVDKLGPLLEALAPWREPQASP</sequence>
<evidence type="ECO:0000313" key="3">
    <source>
        <dbReference type="EMBL" id="RDY66118.1"/>
    </source>
</evidence>
<dbReference type="Gene3D" id="1.25.40.10">
    <property type="entry name" value="Tetratricopeptide repeat domain"/>
    <property type="match status" value="2"/>
</dbReference>
<accession>A0A3D8VBA4</accession>
<evidence type="ECO:0000256" key="2">
    <source>
        <dbReference type="PROSITE-ProRule" id="PRU00339"/>
    </source>
</evidence>
<dbReference type="Proteomes" id="UP000256829">
    <property type="component" value="Unassembled WGS sequence"/>
</dbReference>
<dbReference type="InterPro" id="IPR011990">
    <property type="entry name" value="TPR-like_helical_dom_sf"/>
</dbReference>
<proteinExistence type="predicted"/>
<dbReference type="PANTHER" id="PTHR12788">
    <property type="entry name" value="PROTEIN-TYROSINE SULFOTRANSFERASE 2"/>
    <property type="match status" value="1"/>
</dbReference>
<evidence type="ECO:0000256" key="1">
    <source>
        <dbReference type="ARBA" id="ARBA00022679"/>
    </source>
</evidence>
<dbReference type="EMBL" id="QTJR01000011">
    <property type="protein sequence ID" value="RDY66118.1"/>
    <property type="molecule type" value="Genomic_DNA"/>
</dbReference>
<keyword evidence="2" id="KW-0802">TPR repeat</keyword>
<gene>
    <name evidence="3" type="ORF">DX912_14175</name>
</gene>
<dbReference type="PROSITE" id="PS50005">
    <property type="entry name" value="TPR"/>
    <property type="match status" value="1"/>
</dbReference>
<dbReference type="SUPFAM" id="SSF52540">
    <property type="entry name" value="P-loop containing nucleoside triphosphate hydrolases"/>
    <property type="match status" value="1"/>
</dbReference>
<dbReference type="InterPro" id="IPR019734">
    <property type="entry name" value="TPR_rpt"/>
</dbReference>